<dbReference type="InterPro" id="IPR013083">
    <property type="entry name" value="Znf_RING/FYVE/PHD"/>
</dbReference>
<dbReference type="CDD" id="cd00022">
    <property type="entry name" value="BIR"/>
    <property type="match status" value="1"/>
</dbReference>
<dbReference type="SMART" id="SM00238">
    <property type="entry name" value="BIR"/>
    <property type="match status" value="2"/>
</dbReference>
<dbReference type="InterPro" id="IPR050784">
    <property type="entry name" value="IAP"/>
</dbReference>
<feature type="region of interest" description="Disordered" evidence="6">
    <location>
        <begin position="298"/>
        <end position="325"/>
    </location>
</feature>
<evidence type="ECO:0000256" key="5">
    <source>
        <dbReference type="PROSITE-ProRule" id="PRU00175"/>
    </source>
</evidence>
<reference evidence="8 9" key="1">
    <citation type="journal article" date="2017" name="Nat. Ecol. Evol.">
        <title>Scallop genome provides insights into evolution of bilaterian karyotype and development.</title>
        <authorList>
            <person name="Wang S."/>
            <person name="Zhang J."/>
            <person name="Jiao W."/>
            <person name="Li J."/>
            <person name="Xun X."/>
            <person name="Sun Y."/>
            <person name="Guo X."/>
            <person name="Huan P."/>
            <person name="Dong B."/>
            <person name="Zhang L."/>
            <person name="Hu X."/>
            <person name="Sun X."/>
            <person name="Wang J."/>
            <person name="Zhao C."/>
            <person name="Wang Y."/>
            <person name="Wang D."/>
            <person name="Huang X."/>
            <person name="Wang R."/>
            <person name="Lv J."/>
            <person name="Li Y."/>
            <person name="Zhang Z."/>
            <person name="Liu B."/>
            <person name="Lu W."/>
            <person name="Hui Y."/>
            <person name="Liang J."/>
            <person name="Zhou Z."/>
            <person name="Hou R."/>
            <person name="Li X."/>
            <person name="Liu Y."/>
            <person name="Li H."/>
            <person name="Ning X."/>
            <person name="Lin Y."/>
            <person name="Zhao L."/>
            <person name="Xing Q."/>
            <person name="Dou J."/>
            <person name="Li Y."/>
            <person name="Mao J."/>
            <person name="Guo H."/>
            <person name="Dou H."/>
            <person name="Li T."/>
            <person name="Mu C."/>
            <person name="Jiang W."/>
            <person name="Fu Q."/>
            <person name="Fu X."/>
            <person name="Miao Y."/>
            <person name="Liu J."/>
            <person name="Yu Q."/>
            <person name="Li R."/>
            <person name="Liao H."/>
            <person name="Li X."/>
            <person name="Kong Y."/>
            <person name="Jiang Z."/>
            <person name="Chourrout D."/>
            <person name="Li R."/>
            <person name="Bao Z."/>
        </authorList>
    </citation>
    <scope>NUCLEOTIDE SEQUENCE [LARGE SCALE GENOMIC DNA]</scope>
    <source>
        <strain evidence="8 9">PY_sf001</strain>
    </source>
</reference>
<evidence type="ECO:0000256" key="1">
    <source>
        <dbReference type="ARBA" id="ARBA00006672"/>
    </source>
</evidence>
<accession>A0A210Q7L0</accession>
<dbReference type="Gene3D" id="3.30.40.10">
    <property type="entry name" value="Zinc/RING finger domain, C3HC4 (zinc finger)"/>
    <property type="match status" value="1"/>
</dbReference>
<dbReference type="GO" id="GO:0008270">
    <property type="term" value="F:zinc ion binding"/>
    <property type="evidence" value="ECO:0007669"/>
    <property type="project" value="UniProtKB-KW"/>
</dbReference>
<sequence length="658" mass="74992">MESTLGAVFNSTEFTGSNTCVVTSATDNVPMDEFCALYRQRIGLPNVNTSIYCADGRACGDNCRTVTDSLTDQNVKQKEDSKSMTDNALVWESRKHGDSRFPGGEKRYLEEITIKRIEKKQKSQKTLKSHGGKRLEINTKRVTKDNTEKIGQKCTDGYRIPISTIGKKESRYTEENSCPPLKIKTDKEFFGQSMESFPQSNKHSKENIKCRRELNTEPITTTSDMYMVRNTQSQYQQTPSDGTALTPRQYDHGDDYSTVDSLRPSTNEETMPNDTTGDGNTVGATLREQVIPDLQANKADLQQSGSIEDDDRKDEVCRSSYPVRNPKFADEPARNATYLYWEQGDPSVHSEAGFFYTGDDDVVRCFHCDIGIGGWDLTSDPWTEHARYSPDCPFLRNIKSQEWIDNIQANWRQIFKPKHPEYQQMDARQKTFENDEWRQINSSITPERLAEAGFFLEGNRVKSYYCDGILRKDGSTDEPWLIHAKTFPFCKFVQTSKGNDFIEKHSNDLTGIERPGHHLPVAAGQEGHVLRLSCVKEFCIKEERDPMWSAAAQSLLTMGYDRKNITGAIKAFISRTGRRDFDAGDLIDIIQEHEQAFFENKRLRNRLLCKSCRTRDVMNISLPCGHLVCQQCAAGLVKCARCNNTIKENVRIYVDYVR</sequence>
<dbReference type="PROSITE" id="PS50089">
    <property type="entry name" value="ZF_RING_2"/>
    <property type="match status" value="1"/>
</dbReference>
<feature type="compositionally biased region" description="Polar residues" evidence="6">
    <location>
        <begin position="232"/>
        <end position="243"/>
    </location>
</feature>
<evidence type="ECO:0000313" key="8">
    <source>
        <dbReference type="EMBL" id="OWF44728.1"/>
    </source>
</evidence>
<dbReference type="EMBL" id="NEDP02004694">
    <property type="protein sequence ID" value="OWF44728.1"/>
    <property type="molecule type" value="Genomic_DNA"/>
</dbReference>
<evidence type="ECO:0000259" key="7">
    <source>
        <dbReference type="PROSITE" id="PS50089"/>
    </source>
</evidence>
<dbReference type="OrthoDB" id="4034597at2759"/>
<proteinExistence type="inferred from homology"/>
<protein>
    <submittedName>
        <fullName evidence="8">E3 ubiquitin-protein ligase XIAP</fullName>
    </submittedName>
</protein>
<name>A0A210Q7L0_MIZYE</name>
<dbReference type="PROSITE" id="PS50143">
    <property type="entry name" value="BIR_REPEAT_2"/>
    <property type="match status" value="2"/>
</dbReference>
<dbReference type="Gene3D" id="1.10.1170.10">
    <property type="entry name" value="Inhibitor Of Apoptosis Protein (2mihbC-IAP-1), Chain A"/>
    <property type="match status" value="2"/>
</dbReference>
<evidence type="ECO:0000256" key="4">
    <source>
        <dbReference type="ARBA" id="ARBA00022833"/>
    </source>
</evidence>
<evidence type="ECO:0000256" key="2">
    <source>
        <dbReference type="ARBA" id="ARBA00022723"/>
    </source>
</evidence>
<organism evidence="8 9">
    <name type="scientific">Mizuhopecten yessoensis</name>
    <name type="common">Japanese scallop</name>
    <name type="synonym">Patinopecten yessoensis</name>
    <dbReference type="NCBI Taxonomy" id="6573"/>
    <lineage>
        <taxon>Eukaryota</taxon>
        <taxon>Metazoa</taxon>
        <taxon>Spiralia</taxon>
        <taxon>Lophotrochozoa</taxon>
        <taxon>Mollusca</taxon>
        <taxon>Bivalvia</taxon>
        <taxon>Autobranchia</taxon>
        <taxon>Pteriomorphia</taxon>
        <taxon>Pectinida</taxon>
        <taxon>Pectinoidea</taxon>
        <taxon>Pectinidae</taxon>
        <taxon>Mizuhopecten</taxon>
    </lineage>
</organism>
<dbReference type="AlphaFoldDB" id="A0A210Q7L0"/>
<feature type="domain" description="RING-type" evidence="7">
    <location>
        <begin position="609"/>
        <end position="643"/>
    </location>
</feature>
<dbReference type="InterPro" id="IPR001370">
    <property type="entry name" value="BIR_rpt"/>
</dbReference>
<dbReference type="InterPro" id="IPR001841">
    <property type="entry name" value="Znf_RING"/>
</dbReference>
<dbReference type="SUPFAM" id="SSF57924">
    <property type="entry name" value="Inhibitor of apoptosis (IAP) repeat"/>
    <property type="match status" value="2"/>
</dbReference>
<evidence type="ECO:0000256" key="6">
    <source>
        <dbReference type="SAM" id="MobiDB-lite"/>
    </source>
</evidence>
<feature type="region of interest" description="Disordered" evidence="6">
    <location>
        <begin position="232"/>
        <end position="282"/>
    </location>
</feature>
<dbReference type="Pfam" id="PF00653">
    <property type="entry name" value="BIR"/>
    <property type="match status" value="2"/>
</dbReference>
<dbReference type="GO" id="GO:0005634">
    <property type="term" value="C:nucleus"/>
    <property type="evidence" value="ECO:0007669"/>
    <property type="project" value="TreeGrafter"/>
</dbReference>
<dbReference type="InterPro" id="IPR017907">
    <property type="entry name" value="Znf_RING_CS"/>
</dbReference>
<dbReference type="PANTHER" id="PTHR10044:SF139">
    <property type="entry name" value="DEATH-ASSOCIATED INHIBITOR OF APOPTOSIS 2"/>
    <property type="match status" value="1"/>
</dbReference>
<dbReference type="GO" id="GO:0005737">
    <property type="term" value="C:cytoplasm"/>
    <property type="evidence" value="ECO:0007669"/>
    <property type="project" value="TreeGrafter"/>
</dbReference>
<keyword evidence="9" id="KW-1185">Reference proteome</keyword>
<comment type="similarity">
    <text evidence="1">Belongs to the IAP family.</text>
</comment>
<evidence type="ECO:0000256" key="3">
    <source>
        <dbReference type="ARBA" id="ARBA00022771"/>
    </source>
</evidence>
<dbReference type="Proteomes" id="UP000242188">
    <property type="component" value="Unassembled WGS sequence"/>
</dbReference>
<dbReference type="PROSITE" id="PS00518">
    <property type="entry name" value="ZF_RING_1"/>
    <property type="match status" value="1"/>
</dbReference>
<evidence type="ECO:0000313" key="9">
    <source>
        <dbReference type="Proteomes" id="UP000242188"/>
    </source>
</evidence>
<comment type="caution">
    <text evidence="8">The sequence shown here is derived from an EMBL/GenBank/DDBJ whole genome shotgun (WGS) entry which is preliminary data.</text>
</comment>
<gene>
    <name evidence="8" type="ORF">KP79_PYT06898</name>
</gene>
<keyword evidence="4" id="KW-0862">Zinc</keyword>
<dbReference type="STRING" id="6573.A0A210Q7L0"/>
<keyword evidence="2" id="KW-0479">Metal-binding</keyword>
<dbReference type="PROSITE" id="PS01282">
    <property type="entry name" value="BIR_REPEAT_1"/>
    <property type="match status" value="1"/>
</dbReference>
<feature type="compositionally biased region" description="Polar residues" evidence="6">
    <location>
        <begin position="258"/>
        <end position="282"/>
    </location>
</feature>
<keyword evidence="3 5" id="KW-0863">Zinc-finger</keyword>
<dbReference type="PANTHER" id="PTHR10044">
    <property type="entry name" value="INHIBITOR OF APOPTOSIS"/>
    <property type="match status" value="1"/>
</dbReference>